<reference evidence="4" key="1">
    <citation type="journal article" date="2019" name="Int. J. Syst. Evol. Microbiol.">
        <title>The Global Catalogue of Microorganisms (GCM) 10K type strain sequencing project: providing services to taxonomists for standard genome sequencing and annotation.</title>
        <authorList>
            <consortium name="The Broad Institute Genomics Platform"/>
            <consortium name="The Broad Institute Genome Sequencing Center for Infectious Disease"/>
            <person name="Wu L."/>
            <person name="Ma J."/>
        </authorList>
    </citation>
    <scope>NUCLEOTIDE SEQUENCE [LARGE SCALE GENOMIC DNA]</scope>
    <source>
        <strain evidence="4">CGMCC 4.7241</strain>
    </source>
</reference>
<proteinExistence type="predicted"/>
<dbReference type="EMBL" id="JBHRZH010000008">
    <property type="protein sequence ID" value="MFC3761428.1"/>
    <property type="molecule type" value="Genomic_DNA"/>
</dbReference>
<comment type="caution">
    <text evidence="3">The sequence shown here is derived from an EMBL/GenBank/DDBJ whole genome shotgun (WGS) entry which is preliminary data.</text>
</comment>
<dbReference type="InterPro" id="IPR041273">
    <property type="entry name" value="NAT_N"/>
</dbReference>
<dbReference type="Pfam" id="PF18164">
    <property type="entry name" value="GNAT_C"/>
    <property type="match status" value="1"/>
</dbReference>
<evidence type="ECO:0000313" key="3">
    <source>
        <dbReference type="EMBL" id="MFC3761428.1"/>
    </source>
</evidence>
<dbReference type="InterPro" id="IPR041644">
    <property type="entry name" value="GNAT_C"/>
</dbReference>
<dbReference type="GO" id="GO:0016746">
    <property type="term" value="F:acyltransferase activity"/>
    <property type="evidence" value="ECO:0007669"/>
    <property type="project" value="UniProtKB-KW"/>
</dbReference>
<keyword evidence="3" id="KW-0808">Transferase</keyword>
<evidence type="ECO:0000259" key="1">
    <source>
        <dbReference type="Pfam" id="PF18082"/>
    </source>
</evidence>
<organism evidence="3 4">
    <name type="scientific">Tenggerimyces flavus</name>
    <dbReference type="NCBI Taxonomy" id="1708749"/>
    <lineage>
        <taxon>Bacteria</taxon>
        <taxon>Bacillati</taxon>
        <taxon>Actinomycetota</taxon>
        <taxon>Actinomycetes</taxon>
        <taxon>Propionibacteriales</taxon>
        <taxon>Nocardioidaceae</taxon>
        <taxon>Tenggerimyces</taxon>
    </lineage>
</organism>
<dbReference type="Proteomes" id="UP001595699">
    <property type="component" value="Unassembled WGS sequence"/>
</dbReference>
<protein>
    <submittedName>
        <fullName evidence="3">Acyltransferase domain-containing protein</fullName>
    </submittedName>
</protein>
<accession>A0ABV7Y8K0</accession>
<evidence type="ECO:0000259" key="2">
    <source>
        <dbReference type="Pfam" id="PF18164"/>
    </source>
</evidence>
<sequence length="315" mass="35445">MPAATATGPLVKLPSLDEAEKTLTELGVAEIDRDELLAAGTPTDDPKLADLLEKCHHELVDGIGGLGTIQGWPELAGNTPLERYFYVWVLLSAIPALREFHARHGISEEDTRLVLAELGEQLTNRRSVRGEGGLAAYSWMTVHFRGALYRVGRLLYERQRIWFDSHVAKDTSPRKGEWALGIHIPRGRLTPESVDASITAAESFFARHFPDEPYAYATCVSWVLDENLADCLPAHSNIVRFQRRFHVEPRIPNLGKESVDDAETVNAVFRRPWPGIEHLDELPQTSSLERGIVARLRAGEHWHYRTGWFGWRSVS</sequence>
<gene>
    <name evidence="3" type="ORF">ACFOUW_11305</name>
</gene>
<evidence type="ECO:0000313" key="4">
    <source>
        <dbReference type="Proteomes" id="UP001595699"/>
    </source>
</evidence>
<feature type="domain" description="GNAT-like C-terminal" evidence="2">
    <location>
        <begin position="148"/>
        <end position="309"/>
    </location>
</feature>
<keyword evidence="3" id="KW-0012">Acyltransferase</keyword>
<dbReference type="Pfam" id="PF18082">
    <property type="entry name" value="NAT_N"/>
    <property type="match status" value="1"/>
</dbReference>
<dbReference type="RefSeq" id="WP_205118490.1">
    <property type="nucleotide sequence ID" value="NZ_JAFBCM010000001.1"/>
</dbReference>
<name>A0ABV7Y8K0_9ACTN</name>
<feature type="domain" description="N-acyltransferase N-terminal" evidence="1">
    <location>
        <begin position="17"/>
        <end position="146"/>
    </location>
</feature>
<dbReference type="Gene3D" id="3.40.630.120">
    <property type="match status" value="1"/>
</dbReference>
<keyword evidence="4" id="KW-1185">Reference proteome</keyword>